<evidence type="ECO:0000256" key="2">
    <source>
        <dbReference type="SAM" id="SignalP"/>
    </source>
</evidence>
<sequence length="157" mass="17257">MKLLLFSFYFIYLFSTINCLKCNSSKNVSEAIVTCSNPFCYKLLIIDFGIGNGVKYFEIEGCGAEIEESAILKPFNVTCKDGIQSGNKTVFNTTFNGTLYCCKTDLCNAEIPGLILPSTITPQNPSTKNPLPNNGIIVSHPTFFVVVFGSIISSFLY</sequence>
<dbReference type="GO" id="GO:0004675">
    <property type="term" value="F:transmembrane receptor protein serine/threonine kinase activity"/>
    <property type="evidence" value="ECO:0007669"/>
    <property type="project" value="InterPro"/>
</dbReference>
<organism evidence="4 5">
    <name type="scientific">Panagrolaimus superbus</name>
    <dbReference type="NCBI Taxonomy" id="310955"/>
    <lineage>
        <taxon>Eukaryota</taxon>
        <taxon>Metazoa</taxon>
        <taxon>Ecdysozoa</taxon>
        <taxon>Nematoda</taxon>
        <taxon>Chromadorea</taxon>
        <taxon>Rhabditida</taxon>
        <taxon>Tylenchina</taxon>
        <taxon>Panagrolaimomorpha</taxon>
        <taxon>Panagrolaimoidea</taxon>
        <taxon>Panagrolaimidae</taxon>
        <taxon>Panagrolaimus</taxon>
    </lineage>
</organism>
<evidence type="ECO:0000313" key="5">
    <source>
        <dbReference type="WBParaSite" id="PSU_v2.g6912.t1"/>
    </source>
</evidence>
<evidence type="ECO:0000256" key="1">
    <source>
        <dbReference type="ARBA" id="ARBA00022729"/>
    </source>
</evidence>
<proteinExistence type="predicted"/>
<dbReference type="GO" id="GO:0016020">
    <property type="term" value="C:membrane"/>
    <property type="evidence" value="ECO:0007669"/>
    <property type="project" value="InterPro"/>
</dbReference>
<keyword evidence="1 2" id="KW-0732">Signal</keyword>
<reference evidence="5" key="1">
    <citation type="submission" date="2022-11" db="UniProtKB">
        <authorList>
            <consortium name="WormBaseParasite"/>
        </authorList>
    </citation>
    <scope>IDENTIFICATION</scope>
</reference>
<evidence type="ECO:0000259" key="3">
    <source>
        <dbReference type="Pfam" id="PF01064"/>
    </source>
</evidence>
<accession>A0A914Z4T9</accession>
<name>A0A914Z4T9_9BILA</name>
<feature type="domain" description="Activin types I and II receptor" evidence="3">
    <location>
        <begin position="18"/>
        <end position="110"/>
    </location>
</feature>
<feature type="chain" id="PRO_5037479850" evidence="2">
    <location>
        <begin position="20"/>
        <end position="157"/>
    </location>
</feature>
<keyword evidence="4" id="KW-1185">Reference proteome</keyword>
<dbReference type="WBParaSite" id="PSU_v2.g6912.t1">
    <property type="protein sequence ID" value="PSU_v2.g6912.t1"/>
    <property type="gene ID" value="PSU_v2.g6912"/>
</dbReference>
<evidence type="ECO:0000313" key="4">
    <source>
        <dbReference type="Proteomes" id="UP000887577"/>
    </source>
</evidence>
<dbReference type="InterPro" id="IPR000472">
    <property type="entry name" value="Activin_recp"/>
</dbReference>
<dbReference type="Pfam" id="PF01064">
    <property type="entry name" value="Activin_recp"/>
    <property type="match status" value="1"/>
</dbReference>
<dbReference type="Proteomes" id="UP000887577">
    <property type="component" value="Unplaced"/>
</dbReference>
<dbReference type="AlphaFoldDB" id="A0A914Z4T9"/>
<protein>
    <submittedName>
        <fullName evidence="5">Activin types I and II receptor domain-containing protein</fullName>
    </submittedName>
</protein>
<feature type="signal peptide" evidence="2">
    <location>
        <begin position="1"/>
        <end position="19"/>
    </location>
</feature>